<keyword evidence="12 14" id="KW-0511">Multifunctional enzyme</keyword>
<dbReference type="Proteomes" id="UP001059401">
    <property type="component" value="Chromosome"/>
</dbReference>
<feature type="binding site" evidence="14">
    <location>
        <begin position="186"/>
        <end position="193"/>
    </location>
    <ligand>
        <name>ATP</name>
        <dbReference type="ChEBI" id="CHEBI:30616"/>
    </ligand>
</feature>
<feature type="active site" evidence="14">
    <location>
        <position position="277"/>
    </location>
</feature>
<dbReference type="InterPro" id="IPR028979">
    <property type="entry name" value="Ser_kin/Pase_Hpr-like_N_sf"/>
</dbReference>
<evidence type="ECO:0000256" key="1">
    <source>
        <dbReference type="ARBA" id="ARBA00001120"/>
    </source>
</evidence>
<evidence type="ECO:0000256" key="7">
    <source>
        <dbReference type="ARBA" id="ARBA00022723"/>
    </source>
</evidence>
<evidence type="ECO:0000256" key="2">
    <source>
        <dbReference type="ARBA" id="ARBA00001946"/>
    </source>
</evidence>
<evidence type="ECO:0000256" key="11">
    <source>
        <dbReference type="ARBA" id="ARBA00022842"/>
    </source>
</evidence>
<comment type="domain">
    <text evidence="14">The Walker A ATP-binding motif also binds Pi and PPi.</text>
</comment>
<evidence type="ECO:0000256" key="9">
    <source>
        <dbReference type="ARBA" id="ARBA00022777"/>
    </source>
</evidence>
<comment type="miscellaneous">
    <text evidence="14">Both phosphorylation and phosphorolysis are carried out by the same active site and suggest a common mechanism for both reactions.</text>
</comment>
<feature type="domain" description="HPr kinase/phosphorylase C-terminal" evidence="16">
    <location>
        <begin position="163"/>
        <end position="332"/>
    </location>
</feature>
<dbReference type="Pfam" id="PF02603">
    <property type="entry name" value="Hpr_kinase_N"/>
    <property type="match status" value="1"/>
</dbReference>
<evidence type="ECO:0000256" key="5">
    <source>
        <dbReference type="ARBA" id="ARBA00022527"/>
    </source>
</evidence>
<dbReference type="PANTHER" id="PTHR30305:SF1">
    <property type="entry name" value="HPR KINASE_PHOSPHORYLASE"/>
    <property type="match status" value="1"/>
</dbReference>
<dbReference type="SUPFAM" id="SSF75138">
    <property type="entry name" value="HprK N-terminal domain-like"/>
    <property type="match status" value="1"/>
</dbReference>
<evidence type="ECO:0000313" key="17">
    <source>
        <dbReference type="EMBL" id="UTY28564.1"/>
    </source>
</evidence>
<dbReference type="GO" id="GO:0006109">
    <property type="term" value="P:regulation of carbohydrate metabolic process"/>
    <property type="evidence" value="ECO:0007669"/>
    <property type="project" value="UniProtKB-UniRule"/>
</dbReference>
<comment type="catalytic activity">
    <reaction evidence="13 14">
        <text>[HPr protein]-O-phospho-L-serine + phosphate + H(+) = [HPr protein]-L-serine + diphosphate</text>
        <dbReference type="Rhea" id="RHEA:46604"/>
        <dbReference type="Rhea" id="RHEA-COMP:11602"/>
        <dbReference type="Rhea" id="RHEA-COMP:11603"/>
        <dbReference type="ChEBI" id="CHEBI:15378"/>
        <dbReference type="ChEBI" id="CHEBI:29999"/>
        <dbReference type="ChEBI" id="CHEBI:33019"/>
        <dbReference type="ChEBI" id="CHEBI:43474"/>
        <dbReference type="ChEBI" id="CHEBI:83421"/>
    </reaction>
</comment>
<dbReference type="PANTHER" id="PTHR30305">
    <property type="entry name" value="PROTEIN YJDM-RELATED"/>
    <property type="match status" value="1"/>
</dbReference>
<keyword evidence="6 14" id="KW-0808">Transferase</keyword>
<dbReference type="Pfam" id="PF07475">
    <property type="entry name" value="Hpr_kinase_C"/>
    <property type="match status" value="1"/>
</dbReference>
<dbReference type="InterPro" id="IPR003755">
    <property type="entry name" value="HPr(Ser)_kin/Pase"/>
</dbReference>
<comment type="cofactor">
    <cofactor evidence="2 14">
        <name>Mg(2+)</name>
        <dbReference type="ChEBI" id="CHEBI:18420"/>
    </cofactor>
</comment>
<evidence type="ECO:0000256" key="8">
    <source>
        <dbReference type="ARBA" id="ARBA00022741"/>
    </source>
</evidence>
<dbReference type="EC" id="2.7.4.-" evidence="14"/>
<keyword evidence="10 14" id="KW-0067">ATP-binding</keyword>
<dbReference type="EMBL" id="CP038804">
    <property type="protein sequence ID" value="UTY33429.1"/>
    <property type="molecule type" value="Genomic_DNA"/>
</dbReference>
<feature type="binding site" evidence="14">
    <location>
        <position position="193"/>
    </location>
    <ligand>
        <name>Mg(2+)</name>
        <dbReference type="ChEBI" id="CHEBI:18420"/>
    </ligand>
</feature>
<evidence type="ECO:0000256" key="10">
    <source>
        <dbReference type="ARBA" id="ARBA00022840"/>
    </source>
</evidence>
<keyword evidence="7 14" id="KW-0479">Metal-binding</keyword>
<keyword evidence="20" id="KW-1185">Reference proteome</keyword>
<evidence type="ECO:0000256" key="14">
    <source>
        <dbReference type="HAMAP-Rule" id="MF_01249"/>
    </source>
</evidence>
<evidence type="ECO:0000313" key="20">
    <source>
        <dbReference type="Proteomes" id="UP001059401"/>
    </source>
</evidence>
<dbReference type="EC" id="2.7.11.-" evidence="14"/>
<dbReference type="Gene3D" id="3.40.1390.20">
    <property type="entry name" value="HprK N-terminal domain-like"/>
    <property type="match status" value="1"/>
</dbReference>
<keyword evidence="11 14" id="KW-0460">Magnesium</keyword>
<evidence type="ECO:0000256" key="3">
    <source>
        <dbReference type="ARBA" id="ARBA00006883"/>
    </source>
</evidence>
<keyword evidence="9 14" id="KW-0418">Kinase</keyword>
<accession>A0AAE9MSP3</accession>
<dbReference type="NCBIfam" id="TIGR00679">
    <property type="entry name" value="hpr-ser"/>
    <property type="match status" value="1"/>
</dbReference>
<feature type="binding site" evidence="14">
    <location>
        <position position="236"/>
    </location>
    <ligand>
        <name>Mg(2+)</name>
        <dbReference type="ChEBI" id="CHEBI:18420"/>
    </ligand>
</feature>
<feature type="active site" description="Proton acceptor; for phosphorylation activity. Proton donor; for dephosphorylation activity" evidence="14">
    <location>
        <position position="210"/>
    </location>
</feature>
<evidence type="ECO:0000256" key="6">
    <source>
        <dbReference type="ARBA" id="ARBA00022679"/>
    </source>
</evidence>
<reference evidence="18" key="1">
    <citation type="submission" date="2019-04" db="EMBL/GenBank/DDBJ databases">
        <title>Whole genome sequencing of oral phylogroup 2 treponemes.</title>
        <authorList>
            <person name="Chan Y."/>
            <person name="Zeng H.H."/>
            <person name="Yu X.L."/>
            <person name="Leung W.K."/>
            <person name="Watt R.M."/>
        </authorList>
    </citation>
    <scope>NUCLEOTIDE SEQUENCE</scope>
    <source>
        <strain evidence="18">OMZ 835</strain>
        <strain evidence="17">OMZ 847</strain>
    </source>
</reference>
<dbReference type="CDD" id="cd01918">
    <property type="entry name" value="HprK_C"/>
    <property type="match status" value="1"/>
</dbReference>
<dbReference type="Proteomes" id="UP001058682">
    <property type="component" value="Chromosome"/>
</dbReference>
<dbReference type="InterPro" id="IPR011126">
    <property type="entry name" value="Hpr_kin/Pase_Hpr_N"/>
</dbReference>
<gene>
    <name evidence="14" type="primary">hprK</name>
    <name evidence="18" type="ORF">E4N74_04935</name>
    <name evidence="17" type="ORF">E4N76_05845</name>
</gene>
<feature type="region of interest" description="Important for the catalytic mechanism of dephosphorylation" evidence="14">
    <location>
        <begin position="298"/>
        <end position="303"/>
    </location>
</feature>
<feature type="active site" evidence="14">
    <location>
        <position position="192"/>
    </location>
</feature>
<evidence type="ECO:0000259" key="16">
    <source>
        <dbReference type="Pfam" id="PF07475"/>
    </source>
</evidence>
<dbReference type="HAMAP" id="MF_01249">
    <property type="entry name" value="HPr_kinase"/>
    <property type="match status" value="1"/>
</dbReference>
<dbReference type="InterPro" id="IPR011104">
    <property type="entry name" value="Hpr_kin/Pase_C"/>
</dbReference>
<evidence type="ECO:0000256" key="4">
    <source>
        <dbReference type="ARBA" id="ARBA00011643"/>
    </source>
</evidence>
<keyword evidence="8 14" id="KW-0547">Nucleotide-binding</keyword>
<dbReference type="InterPro" id="IPR027417">
    <property type="entry name" value="P-loop_NTPase"/>
</dbReference>
<protein>
    <recommendedName>
        <fullName evidence="14">HPr kinase/phosphorylase</fullName>
        <shortName evidence="14">HPrK/P</shortName>
        <ecNumber evidence="14">2.7.11.-</ecNumber>
        <ecNumber evidence="14">2.7.4.-</ecNumber>
    </recommendedName>
    <alternativeName>
        <fullName evidence="14">HPr(Ser) kinase/phosphorylase</fullName>
    </alternativeName>
</protein>
<evidence type="ECO:0000256" key="13">
    <source>
        <dbReference type="ARBA" id="ARBA00047657"/>
    </source>
</evidence>
<dbReference type="GO" id="GO:0004712">
    <property type="term" value="F:protein serine/threonine/tyrosine kinase activity"/>
    <property type="evidence" value="ECO:0007669"/>
    <property type="project" value="UniProtKB-UniRule"/>
</dbReference>
<name>A0AAE9MSP3_9SPIR</name>
<dbReference type="FunFam" id="3.40.50.300:FF:000174">
    <property type="entry name" value="HPr kinase/phosphorylase"/>
    <property type="match status" value="1"/>
</dbReference>
<evidence type="ECO:0000313" key="18">
    <source>
        <dbReference type="EMBL" id="UTY33429.1"/>
    </source>
</evidence>
<feature type="active site" evidence="14">
    <location>
        <position position="171"/>
    </location>
</feature>
<proteinExistence type="inferred from homology"/>
<comment type="catalytic activity">
    <reaction evidence="1 14">
        <text>[HPr protein]-L-serine + ATP = [HPr protein]-O-phospho-L-serine + ADP + H(+)</text>
        <dbReference type="Rhea" id="RHEA:46600"/>
        <dbReference type="Rhea" id="RHEA-COMP:11602"/>
        <dbReference type="Rhea" id="RHEA-COMP:11603"/>
        <dbReference type="ChEBI" id="CHEBI:15378"/>
        <dbReference type="ChEBI" id="CHEBI:29999"/>
        <dbReference type="ChEBI" id="CHEBI:30616"/>
        <dbReference type="ChEBI" id="CHEBI:83421"/>
        <dbReference type="ChEBI" id="CHEBI:456216"/>
    </reaction>
</comment>
<dbReference type="GO" id="GO:0000287">
    <property type="term" value="F:magnesium ion binding"/>
    <property type="evidence" value="ECO:0007669"/>
    <property type="project" value="UniProtKB-UniRule"/>
</dbReference>
<feature type="region of interest" description="Important for the catalytic mechanism of both phosphorylation and dephosphorylation" evidence="14">
    <location>
        <begin position="235"/>
        <end position="244"/>
    </location>
</feature>
<dbReference type="GO" id="GO:0000155">
    <property type="term" value="F:phosphorelay sensor kinase activity"/>
    <property type="evidence" value="ECO:0007669"/>
    <property type="project" value="InterPro"/>
</dbReference>
<keyword evidence="5 14" id="KW-0723">Serine/threonine-protein kinase</keyword>
<dbReference type="EMBL" id="CP038802">
    <property type="protein sequence ID" value="UTY28564.1"/>
    <property type="molecule type" value="Genomic_DNA"/>
</dbReference>
<evidence type="ECO:0000256" key="12">
    <source>
        <dbReference type="ARBA" id="ARBA00023268"/>
    </source>
</evidence>
<comment type="subunit">
    <text evidence="4 14">Homohexamer.</text>
</comment>
<evidence type="ECO:0000313" key="19">
    <source>
        <dbReference type="Proteomes" id="UP001058682"/>
    </source>
</evidence>
<dbReference type="GO" id="GO:0005524">
    <property type="term" value="F:ATP binding"/>
    <property type="evidence" value="ECO:0007669"/>
    <property type="project" value="UniProtKB-UniRule"/>
</dbReference>
<dbReference type="SUPFAM" id="SSF53795">
    <property type="entry name" value="PEP carboxykinase-like"/>
    <property type="match status" value="1"/>
</dbReference>
<dbReference type="Gene3D" id="3.40.50.300">
    <property type="entry name" value="P-loop containing nucleotide triphosphate hydrolases"/>
    <property type="match status" value="1"/>
</dbReference>
<dbReference type="AlphaFoldDB" id="A0AAE9MSP3"/>
<feature type="domain" description="HPr(Ser) kinase/phosphorylase N-terminal" evidence="15">
    <location>
        <begin position="41"/>
        <end position="160"/>
    </location>
</feature>
<evidence type="ECO:0000259" key="15">
    <source>
        <dbReference type="Pfam" id="PF02603"/>
    </source>
</evidence>
<comment type="similarity">
    <text evidence="3 14">Belongs to the HPrK/P family.</text>
</comment>
<sequence length="353" mass="39564">MRSCESKITSGEVYKHLLNVYSRNMANISFSVLNLLELDLKKHDSLELTCVSGRMGLSNKIIEPNINRPGLALSGFFDSFANERVQLFGRGEYAYLATLTEKNDLSTIEKMFSFKIPCCLFSNDLKPPKEFLEISDKHNCPILTSTLSSNELALRLLRILSNTFAPKISLHGVLVEVFGLGILIMGNSGVGKSETALELIERGHRLVADDLVEISCINGNTLVGRGANKIIGHHMEIRGLGIINIRQLYGIGAIREVKQIQLVAKLEEWDAEKVYDRLGTEELTTEILDVKIPLLEIPVKPGRNVPIILETAAKNERLKSMGYFSAREFSRNVLRWIETDSARAPYYTDDDTY</sequence>
<comment type="function">
    <text evidence="14">Catalyzes the ATP- as well as the pyrophosphate-dependent phosphorylation of a specific serine residue in HPr, a phosphocarrier protein of the phosphoenolpyruvate-dependent sugar phosphotransferase system (PTS). HprK/P also catalyzes the pyrophosphate-producing, inorganic phosphate-dependent dephosphorylation (phosphorolysis) of seryl-phosphorylated HPr (P-Ser-HPr).</text>
</comment>
<organism evidence="18 19">
    <name type="scientific">Treponema putidum</name>
    <dbReference type="NCBI Taxonomy" id="221027"/>
    <lineage>
        <taxon>Bacteria</taxon>
        <taxon>Pseudomonadati</taxon>
        <taxon>Spirochaetota</taxon>
        <taxon>Spirochaetia</taxon>
        <taxon>Spirochaetales</taxon>
        <taxon>Treponemataceae</taxon>
        <taxon>Treponema</taxon>
    </lineage>
</organism>
<dbReference type="GO" id="GO:0004674">
    <property type="term" value="F:protein serine/threonine kinase activity"/>
    <property type="evidence" value="ECO:0007669"/>
    <property type="project" value="UniProtKB-KW"/>
</dbReference>